<organism evidence="2 3">
    <name type="scientific">Meripilus lineatus</name>
    <dbReference type="NCBI Taxonomy" id="2056292"/>
    <lineage>
        <taxon>Eukaryota</taxon>
        <taxon>Fungi</taxon>
        <taxon>Dikarya</taxon>
        <taxon>Basidiomycota</taxon>
        <taxon>Agaricomycotina</taxon>
        <taxon>Agaricomycetes</taxon>
        <taxon>Polyporales</taxon>
        <taxon>Meripilaceae</taxon>
        <taxon>Meripilus</taxon>
    </lineage>
</organism>
<proteinExistence type="predicted"/>
<sequence>MHITRVFLFTLSFAFNAVCQDTSLAEIPDDTSIVFQPSVLLEVVFPQASGPPIEVNAGIQLPRDTTAISPTFSVRNGDLRLGSSFVIASIDLDAPSPQAPTLSPIRHLLGGNFHPVPGGQGIQDLVNSTVALTDWLQPTPPAGSDPHRYVFFLFNQPKGFNQQTLVDATTPITNFDLSQFSADVGLGDPIGGTFILVASDPTTA</sequence>
<gene>
    <name evidence="2" type="ORF">NLI96_g6172</name>
</gene>
<dbReference type="Pfam" id="PF01161">
    <property type="entry name" value="PBP"/>
    <property type="match status" value="1"/>
</dbReference>
<evidence type="ECO:0008006" key="4">
    <source>
        <dbReference type="Google" id="ProtNLM"/>
    </source>
</evidence>
<keyword evidence="3" id="KW-1185">Reference proteome</keyword>
<dbReference type="InterPro" id="IPR008914">
    <property type="entry name" value="PEBP"/>
</dbReference>
<dbReference type="InterPro" id="IPR036610">
    <property type="entry name" value="PEBP-like_sf"/>
</dbReference>
<dbReference type="GO" id="GO:0046578">
    <property type="term" value="P:regulation of Ras protein signal transduction"/>
    <property type="evidence" value="ECO:0007669"/>
    <property type="project" value="TreeGrafter"/>
</dbReference>
<dbReference type="PANTHER" id="PTHR11362">
    <property type="entry name" value="PHOSPHATIDYLETHANOLAMINE-BINDING PROTEIN"/>
    <property type="match status" value="1"/>
</dbReference>
<reference evidence="2" key="1">
    <citation type="submission" date="2022-07" db="EMBL/GenBank/DDBJ databases">
        <title>Genome Sequence of Physisporinus lineatus.</title>
        <authorList>
            <person name="Buettner E."/>
        </authorList>
    </citation>
    <scope>NUCLEOTIDE SEQUENCE</scope>
    <source>
        <strain evidence="2">VT162</strain>
    </source>
</reference>
<dbReference type="InterPro" id="IPR035810">
    <property type="entry name" value="PEBP_euk"/>
</dbReference>
<dbReference type="Proteomes" id="UP001212997">
    <property type="component" value="Unassembled WGS sequence"/>
</dbReference>
<dbReference type="GO" id="GO:0005543">
    <property type="term" value="F:phospholipid binding"/>
    <property type="evidence" value="ECO:0007669"/>
    <property type="project" value="TreeGrafter"/>
</dbReference>
<dbReference type="Gene3D" id="3.90.280.10">
    <property type="entry name" value="PEBP-like"/>
    <property type="match status" value="1"/>
</dbReference>
<dbReference type="EMBL" id="JANAWD010000220">
    <property type="protein sequence ID" value="KAJ3483643.1"/>
    <property type="molecule type" value="Genomic_DNA"/>
</dbReference>
<feature type="chain" id="PRO_5042280409" description="PEBP-like protein" evidence="1">
    <location>
        <begin position="20"/>
        <end position="204"/>
    </location>
</feature>
<evidence type="ECO:0000313" key="2">
    <source>
        <dbReference type="EMBL" id="KAJ3483643.1"/>
    </source>
</evidence>
<comment type="caution">
    <text evidence="2">The sequence shown here is derived from an EMBL/GenBank/DDBJ whole genome shotgun (WGS) entry which is preliminary data.</text>
</comment>
<feature type="signal peptide" evidence="1">
    <location>
        <begin position="1"/>
        <end position="19"/>
    </location>
</feature>
<dbReference type="SUPFAM" id="SSF49777">
    <property type="entry name" value="PEBP-like"/>
    <property type="match status" value="1"/>
</dbReference>
<dbReference type="GO" id="GO:0030162">
    <property type="term" value="P:regulation of proteolysis"/>
    <property type="evidence" value="ECO:0007669"/>
    <property type="project" value="TreeGrafter"/>
</dbReference>
<dbReference type="GO" id="GO:0030414">
    <property type="term" value="F:peptidase inhibitor activity"/>
    <property type="evidence" value="ECO:0007669"/>
    <property type="project" value="TreeGrafter"/>
</dbReference>
<evidence type="ECO:0000313" key="3">
    <source>
        <dbReference type="Proteomes" id="UP001212997"/>
    </source>
</evidence>
<name>A0AAD5V3V4_9APHY</name>
<keyword evidence="1" id="KW-0732">Signal</keyword>
<protein>
    <recommendedName>
        <fullName evidence="4">PEBP-like protein</fullName>
    </recommendedName>
</protein>
<dbReference type="PANTHER" id="PTHR11362:SF78">
    <property type="entry name" value="PROTEASE INHIBITOR"/>
    <property type="match status" value="1"/>
</dbReference>
<evidence type="ECO:0000256" key="1">
    <source>
        <dbReference type="SAM" id="SignalP"/>
    </source>
</evidence>
<accession>A0AAD5V3V4</accession>
<dbReference type="AlphaFoldDB" id="A0AAD5V3V4"/>
<dbReference type="CDD" id="cd00866">
    <property type="entry name" value="PEBP_euk"/>
    <property type="match status" value="1"/>
</dbReference>